<keyword evidence="2" id="KW-0732">Signal</keyword>
<evidence type="ECO:0000313" key="3">
    <source>
        <dbReference type="EMBL" id="ETD73140.1"/>
    </source>
</evidence>
<gene>
    <name evidence="3" type="ORF">V757_00110</name>
</gene>
<feature type="chain" id="PRO_5004769329" evidence="2">
    <location>
        <begin position="29"/>
        <end position="185"/>
    </location>
</feature>
<dbReference type="AlphaFoldDB" id="V8G9Q7"/>
<evidence type="ECO:0000313" key="4">
    <source>
        <dbReference type="Proteomes" id="UP000018766"/>
    </source>
</evidence>
<reference evidence="3 4" key="1">
    <citation type="submission" date="2013-11" db="EMBL/GenBank/DDBJ databases">
        <title>Genomic analysis of Pelistega sp. HM-7.</title>
        <authorList>
            <person name="Kumbhare S.V."/>
            <person name="Shetty S.A."/>
            <person name="Sharma O."/>
            <person name="Dhotre D.P."/>
        </authorList>
    </citation>
    <scope>NUCLEOTIDE SEQUENCE [LARGE SCALE GENOMIC DNA]</scope>
    <source>
        <strain evidence="3 4">HM-7</strain>
    </source>
</reference>
<dbReference type="OrthoDB" id="8682638at2"/>
<keyword evidence="4" id="KW-1185">Reference proteome</keyword>
<protein>
    <submittedName>
        <fullName evidence="3">Uncharacterized protein</fullName>
    </submittedName>
</protein>
<evidence type="ECO:0000256" key="1">
    <source>
        <dbReference type="SAM" id="MobiDB-lite"/>
    </source>
</evidence>
<feature type="region of interest" description="Disordered" evidence="1">
    <location>
        <begin position="28"/>
        <end position="53"/>
    </location>
</feature>
<accession>V8G9Q7</accession>
<organism evidence="3 4">
    <name type="scientific">Pelistega indica</name>
    <dbReference type="NCBI Taxonomy" id="1414851"/>
    <lineage>
        <taxon>Bacteria</taxon>
        <taxon>Pseudomonadati</taxon>
        <taxon>Pseudomonadota</taxon>
        <taxon>Betaproteobacteria</taxon>
        <taxon>Burkholderiales</taxon>
        <taxon>Alcaligenaceae</taxon>
        <taxon>Pelistega</taxon>
    </lineage>
</organism>
<evidence type="ECO:0000256" key="2">
    <source>
        <dbReference type="SAM" id="SignalP"/>
    </source>
</evidence>
<comment type="caution">
    <text evidence="3">The sequence shown here is derived from an EMBL/GenBank/DDBJ whole genome shotgun (WGS) entry which is preliminary data.</text>
</comment>
<sequence>MQLTSNSKKLIIAIAAVTVLGVILTQPSADNSSEQPSESIANTSGQSLNQNNALDPTTIKSLTNLTQHVEFLDHQTAVQYRGYIQGVGYSSYQFLAEQGQQLLIELEASDKIELLLYGNTIAPIKSGVPYTIPDNGLYDLRVLYKPDIEAAQAQKATSPEMYRISFTLKAAPNTSATESLKQPQS</sequence>
<dbReference type="Gene3D" id="2.60.120.380">
    <property type="match status" value="1"/>
</dbReference>
<feature type="signal peptide" evidence="2">
    <location>
        <begin position="1"/>
        <end position="28"/>
    </location>
</feature>
<dbReference type="RefSeq" id="WP_023948697.1">
    <property type="nucleotide sequence ID" value="NZ_AYSV01000001.1"/>
</dbReference>
<name>V8G9Q7_9BURK</name>
<proteinExistence type="predicted"/>
<dbReference type="EMBL" id="AYSV01000001">
    <property type="protein sequence ID" value="ETD73140.1"/>
    <property type="molecule type" value="Genomic_DNA"/>
</dbReference>
<dbReference type="Proteomes" id="UP000018766">
    <property type="component" value="Unassembled WGS sequence"/>
</dbReference>